<evidence type="ECO:0000256" key="1">
    <source>
        <dbReference type="SAM" id="MobiDB-lite"/>
    </source>
</evidence>
<feature type="compositionally biased region" description="Polar residues" evidence="1">
    <location>
        <begin position="35"/>
        <end position="44"/>
    </location>
</feature>
<reference evidence="2" key="1">
    <citation type="journal article" date="2020" name="Stud. Mycol.">
        <title>101 Dothideomycetes genomes: a test case for predicting lifestyles and emergence of pathogens.</title>
        <authorList>
            <person name="Haridas S."/>
            <person name="Albert R."/>
            <person name="Binder M."/>
            <person name="Bloem J."/>
            <person name="Labutti K."/>
            <person name="Salamov A."/>
            <person name="Andreopoulos B."/>
            <person name="Baker S."/>
            <person name="Barry K."/>
            <person name="Bills G."/>
            <person name="Bluhm B."/>
            <person name="Cannon C."/>
            <person name="Castanera R."/>
            <person name="Culley D."/>
            <person name="Daum C."/>
            <person name="Ezra D."/>
            <person name="Gonzalez J."/>
            <person name="Henrissat B."/>
            <person name="Kuo A."/>
            <person name="Liang C."/>
            <person name="Lipzen A."/>
            <person name="Lutzoni F."/>
            <person name="Magnuson J."/>
            <person name="Mondo S."/>
            <person name="Nolan M."/>
            <person name="Ohm R."/>
            <person name="Pangilinan J."/>
            <person name="Park H.-J."/>
            <person name="Ramirez L."/>
            <person name="Alfaro M."/>
            <person name="Sun H."/>
            <person name="Tritt A."/>
            <person name="Yoshinaga Y."/>
            <person name="Zwiers L.-H."/>
            <person name="Turgeon B."/>
            <person name="Goodwin S."/>
            <person name="Spatafora J."/>
            <person name="Crous P."/>
            <person name="Grigoriev I."/>
        </authorList>
    </citation>
    <scope>NUCLEOTIDE SEQUENCE</scope>
    <source>
        <strain evidence="2">CBS 122681</strain>
    </source>
</reference>
<sequence>MARRSESATPVPGPTRQTRSGRGASSEAAPVPKSLLSQHSTSVGPSKATKRTHSRKHSTSNSNPASQKPKMHLSTPSTSDEATCNAFGESRFATEDVMMKDHAQCLLEAGAIDAEQAARLSVPWHEKGVLNGPVWDDKYLDPSRKADIEIMSLEKARKIQARKDAKMKKWLADWEAGRIDENGNAIVQSVVTSDGIEDEDEDEDEDGFASDGSESEVEVVPVKKKLHGRVLRAQKPQLTPIAEEKSSIMATPLPAPPKPVLQPAPNPQKSTISRPPCVASVGWLRVATLTRSGTA</sequence>
<name>A0A6A6TIC0_9PLEO</name>
<accession>A0A6A6TIC0</accession>
<feature type="region of interest" description="Disordered" evidence="1">
    <location>
        <begin position="237"/>
        <end position="275"/>
    </location>
</feature>
<feature type="region of interest" description="Disordered" evidence="1">
    <location>
        <begin position="193"/>
        <end position="216"/>
    </location>
</feature>
<dbReference type="OrthoDB" id="3789154at2759"/>
<gene>
    <name evidence="2" type="ORF">K491DRAFT_676263</name>
</gene>
<keyword evidence="3" id="KW-1185">Reference proteome</keyword>
<feature type="compositionally biased region" description="Pro residues" evidence="1">
    <location>
        <begin position="253"/>
        <end position="266"/>
    </location>
</feature>
<feature type="compositionally biased region" description="Acidic residues" evidence="1">
    <location>
        <begin position="195"/>
        <end position="216"/>
    </location>
</feature>
<proteinExistence type="predicted"/>
<evidence type="ECO:0000313" key="2">
    <source>
        <dbReference type="EMBL" id="KAF2658673.1"/>
    </source>
</evidence>
<dbReference type="EMBL" id="MU004313">
    <property type="protein sequence ID" value="KAF2658673.1"/>
    <property type="molecule type" value="Genomic_DNA"/>
</dbReference>
<organism evidence="2 3">
    <name type="scientific">Lophiostoma macrostomum CBS 122681</name>
    <dbReference type="NCBI Taxonomy" id="1314788"/>
    <lineage>
        <taxon>Eukaryota</taxon>
        <taxon>Fungi</taxon>
        <taxon>Dikarya</taxon>
        <taxon>Ascomycota</taxon>
        <taxon>Pezizomycotina</taxon>
        <taxon>Dothideomycetes</taxon>
        <taxon>Pleosporomycetidae</taxon>
        <taxon>Pleosporales</taxon>
        <taxon>Lophiostomataceae</taxon>
        <taxon>Lophiostoma</taxon>
    </lineage>
</organism>
<feature type="region of interest" description="Disordered" evidence="1">
    <location>
        <begin position="1"/>
        <end position="83"/>
    </location>
</feature>
<feature type="compositionally biased region" description="Basic residues" evidence="1">
    <location>
        <begin position="48"/>
        <end position="58"/>
    </location>
</feature>
<dbReference type="Proteomes" id="UP000799324">
    <property type="component" value="Unassembled WGS sequence"/>
</dbReference>
<evidence type="ECO:0000313" key="3">
    <source>
        <dbReference type="Proteomes" id="UP000799324"/>
    </source>
</evidence>
<dbReference type="AlphaFoldDB" id="A0A6A6TIC0"/>
<protein>
    <submittedName>
        <fullName evidence="2">Uncharacterized protein</fullName>
    </submittedName>
</protein>